<evidence type="ECO:0000313" key="1">
    <source>
        <dbReference type="EMBL" id="KAF9451384.1"/>
    </source>
</evidence>
<comment type="caution">
    <text evidence="1">The sequence shown here is derived from an EMBL/GenBank/DDBJ whole genome shotgun (WGS) entry which is preliminary data.</text>
</comment>
<keyword evidence="2" id="KW-1185">Reference proteome</keyword>
<dbReference type="EMBL" id="MU151086">
    <property type="protein sequence ID" value="KAF9451384.1"/>
    <property type="molecule type" value="Genomic_DNA"/>
</dbReference>
<dbReference type="Proteomes" id="UP000807342">
    <property type="component" value="Unassembled WGS sequence"/>
</dbReference>
<evidence type="ECO:0000313" key="2">
    <source>
        <dbReference type="Proteomes" id="UP000807342"/>
    </source>
</evidence>
<name>A0A9P5XI65_9AGAR</name>
<protein>
    <submittedName>
        <fullName evidence="1">Uncharacterized protein</fullName>
    </submittedName>
</protein>
<dbReference type="AlphaFoldDB" id="A0A9P5XI65"/>
<sequence>MEPGEINHDNKILRIRDRASSHERPDPEGYCLFKPMLNMRVLRSIGRVDGTWPKIGRARHVTAIKWSYAFKREMGCNGWIAIGANDKRKKEEQDCAAGRNGAHTQERELHISSTLGSCDSIVPPESIQNPVMGAHQCCHDLRVLPSNLTGVFERNTVGH</sequence>
<reference evidence="1" key="1">
    <citation type="submission" date="2020-11" db="EMBL/GenBank/DDBJ databases">
        <authorList>
            <consortium name="DOE Joint Genome Institute"/>
            <person name="Ahrendt S."/>
            <person name="Riley R."/>
            <person name="Andreopoulos W."/>
            <person name="Labutti K."/>
            <person name="Pangilinan J."/>
            <person name="Ruiz-Duenas F.J."/>
            <person name="Barrasa J.M."/>
            <person name="Sanchez-Garcia M."/>
            <person name="Camarero S."/>
            <person name="Miyauchi S."/>
            <person name="Serrano A."/>
            <person name="Linde D."/>
            <person name="Babiker R."/>
            <person name="Drula E."/>
            <person name="Ayuso-Fernandez I."/>
            <person name="Pacheco R."/>
            <person name="Padilla G."/>
            <person name="Ferreira P."/>
            <person name="Barriuso J."/>
            <person name="Kellner H."/>
            <person name="Castanera R."/>
            <person name="Alfaro M."/>
            <person name="Ramirez L."/>
            <person name="Pisabarro A.G."/>
            <person name="Kuo A."/>
            <person name="Tritt A."/>
            <person name="Lipzen A."/>
            <person name="He G."/>
            <person name="Yan M."/>
            <person name="Ng V."/>
            <person name="Cullen D."/>
            <person name="Martin F."/>
            <person name="Rosso M.-N."/>
            <person name="Henrissat B."/>
            <person name="Hibbett D."/>
            <person name="Martinez A.T."/>
            <person name="Grigoriev I.V."/>
        </authorList>
    </citation>
    <scope>NUCLEOTIDE SEQUENCE</scope>
    <source>
        <strain evidence="1">MF-IS2</strain>
    </source>
</reference>
<proteinExistence type="predicted"/>
<accession>A0A9P5XI65</accession>
<gene>
    <name evidence="1" type="ORF">P691DRAFT_364143</name>
</gene>
<organism evidence="1 2">
    <name type="scientific">Macrolepiota fuliginosa MF-IS2</name>
    <dbReference type="NCBI Taxonomy" id="1400762"/>
    <lineage>
        <taxon>Eukaryota</taxon>
        <taxon>Fungi</taxon>
        <taxon>Dikarya</taxon>
        <taxon>Basidiomycota</taxon>
        <taxon>Agaricomycotina</taxon>
        <taxon>Agaricomycetes</taxon>
        <taxon>Agaricomycetidae</taxon>
        <taxon>Agaricales</taxon>
        <taxon>Agaricineae</taxon>
        <taxon>Agaricaceae</taxon>
        <taxon>Macrolepiota</taxon>
    </lineage>
</organism>